<reference evidence="3 4" key="1">
    <citation type="submission" date="2018-11" db="EMBL/GenBank/DDBJ databases">
        <title>Cryobacterium sp. nov., isolated from rhizosphere soil of lettuce.</title>
        <authorList>
            <person name="Wang Y."/>
        </authorList>
    </citation>
    <scope>NUCLEOTIDE SEQUENCE [LARGE SCALE GENOMIC DNA]</scope>
    <source>
        <strain evidence="3 4">NEAU-85</strain>
    </source>
</reference>
<feature type="region of interest" description="Disordered" evidence="1">
    <location>
        <begin position="1"/>
        <end position="27"/>
    </location>
</feature>
<evidence type="ECO:0000256" key="1">
    <source>
        <dbReference type="SAM" id="MobiDB-lite"/>
    </source>
</evidence>
<keyword evidence="2" id="KW-0812">Transmembrane</keyword>
<dbReference type="InterPro" id="IPR012902">
    <property type="entry name" value="N_methyl_site"/>
</dbReference>
<keyword evidence="2" id="KW-1133">Transmembrane helix</keyword>
<dbReference type="InterPro" id="IPR045584">
    <property type="entry name" value="Pilin-like"/>
</dbReference>
<dbReference type="EMBL" id="RDSR01000018">
    <property type="protein sequence ID" value="RNE59216.1"/>
    <property type="molecule type" value="Genomic_DNA"/>
</dbReference>
<name>A0A3M8L1I2_9MICO</name>
<dbReference type="Pfam" id="PF07963">
    <property type="entry name" value="N_methyl"/>
    <property type="match status" value="1"/>
</dbReference>
<dbReference type="NCBIfam" id="TIGR02532">
    <property type="entry name" value="IV_pilin_GFxxxE"/>
    <property type="match status" value="1"/>
</dbReference>
<gene>
    <name evidence="3" type="ORF">EEJ31_10635</name>
</gene>
<dbReference type="Proteomes" id="UP000279859">
    <property type="component" value="Unassembled WGS sequence"/>
</dbReference>
<dbReference type="SUPFAM" id="SSF54523">
    <property type="entry name" value="Pili subunits"/>
    <property type="match status" value="1"/>
</dbReference>
<proteinExistence type="predicted"/>
<organism evidence="3 4">
    <name type="scientific">Cryobacterium tepidiphilum</name>
    <dbReference type="NCBI Taxonomy" id="2486026"/>
    <lineage>
        <taxon>Bacteria</taxon>
        <taxon>Bacillati</taxon>
        <taxon>Actinomycetota</taxon>
        <taxon>Actinomycetes</taxon>
        <taxon>Micrococcales</taxon>
        <taxon>Microbacteriaceae</taxon>
        <taxon>Cryobacterium</taxon>
    </lineage>
</organism>
<keyword evidence="4" id="KW-1185">Reference proteome</keyword>
<keyword evidence="2" id="KW-0472">Membrane</keyword>
<feature type="transmembrane region" description="Helical" evidence="2">
    <location>
        <begin position="33"/>
        <end position="57"/>
    </location>
</feature>
<dbReference type="AlphaFoldDB" id="A0A3M8L1I2"/>
<evidence type="ECO:0000313" key="3">
    <source>
        <dbReference type="EMBL" id="RNE59216.1"/>
    </source>
</evidence>
<evidence type="ECO:0000313" key="4">
    <source>
        <dbReference type="Proteomes" id="UP000279859"/>
    </source>
</evidence>
<sequence length="157" mass="16206">MLITTRSNPRRQRRCTVSESAAPSPPVHSDAGFGLIEVVVALMLFALLAVMMLPTLVNSLHNSTKNTTLATATQLLDEQLELARAAGDTCAALNGYESSAVSPVSDERGVTYAAVRSVDCPASAYPGTVKVTVTVSVDGSATPTAQASTLILVSAAS</sequence>
<protein>
    <submittedName>
        <fullName evidence="3">Type II secretion system protein</fullName>
    </submittedName>
</protein>
<evidence type="ECO:0000256" key="2">
    <source>
        <dbReference type="SAM" id="Phobius"/>
    </source>
</evidence>
<comment type="caution">
    <text evidence="3">The sequence shown here is derived from an EMBL/GenBank/DDBJ whole genome shotgun (WGS) entry which is preliminary data.</text>
</comment>
<accession>A0A3M8L1I2</accession>
<dbReference type="Gene3D" id="3.30.700.10">
    <property type="entry name" value="Glycoprotein, Type 4 Pilin"/>
    <property type="match status" value="1"/>
</dbReference>